<dbReference type="EMBL" id="BSYJ01000005">
    <property type="protein sequence ID" value="GMG88141.1"/>
    <property type="molecule type" value="Genomic_DNA"/>
</dbReference>
<organism evidence="1 2">
    <name type="scientific">Biformimicrobium ophioploci</name>
    <dbReference type="NCBI Taxonomy" id="3036711"/>
    <lineage>
        <taxon>Bacteria</taxon>
        <taxon>Pseudomonadati</taxon>
        <taxon>Pseudomonadota</taxon>
        <taxon>Gammaproteobacteria</taxon>
        <taxon>Cellvibrionales</taxon>
        <taxon>Microbulbiferaceae</taxon>
        <taxon>Biformimicrobium</taxon>
    </lineage>
</organism>
<dbReference type="Proteomes" id="UP001224392">
    <property type="component" value="Unassembled WGS sequence"/>
</dbReference>
<protein>
    <submittedName>
        <fullName evidence="1">DUF934 domain-containing protein</fullName>
    </submittedName>
</protein>
<dbReference type="Pfam" id="PF06073">
    <property type="entry name" value="DUF934"/>
    <property type="match status" value="1"/>
</dbReference>
<accession>A0ABQ6M1H0</accession>
<gene>
    <name evidence="1" type="ORF">MNKW57_24620</name>
</gene>
<sequence length="179" mass="19845">MLQAEFAIVGGKVGHFDWVLLDQEGLQASEPARPELLPVQSLESHSHLFDGNSKGVWLDEAIAPAMLEENIQLKNRLLECPVIAIQFNAFTDGRGFSVARMLREQYGYAGQLLATGAFIRDQLSYLVRCGFDAFAPTAEQPPTAELLAEWCGSMQDFTVFYQDAADGAGPLFRQRFKTN</sequence>
<dbReference type="InterPro" id="IPR008318">
    <property type="entry name" value="UCP030820"/>
</dbReference>
<dbReference type="RefSeq" id="WP_285764754.1">
    <property type="nucleotide sequence ID" value="NZ_BSYJ01000005.1"/>
</dbReference>
<evidence type="ECO:0000313" key="1">
    <source>
        <dbReference type="EMBL" id="GMG88141.1"/>
    </source>
</evidence>
<proteinExistence type="predicted"/>
<keyword evidence="2" id="KW-1185">Reference proteome</keyword>
<evidence type="ECO:0000313" key="2">
    <source>
        <dbReference type="Proteomes" id="UP001224392"/>
    </source>
</evidence>
<comment type="caution">
    <text evidence="1">The sequence shown here is derived from an EMBL/GenBank/DDBJ whole genome shotgun (WGS) entry which is preliminary data.</text>
</comment>
<name>A0ABQ6M1H0_9GAMM</name>
<reference evidence="1 2" key="1">
    <citation type="submission" date="2023-04" db="EMBL/GenBank/DDBJ databases">
        <title>Marinobulbifer ophiurae gen. nov., sp. Nov., isolate from tissue of brittle star Ophioplocus japonicus.</title>
        <authorList>
            <person name="Kawano K."/>
            <person name="Sawayama S."/>
            <person name="Nakagawa S."/>
        </authorList>
    </citation>
    <scope>NUCLEOTIDE SEQUENCE [LARGE SCALE GENOMIC DNA]</scope>
    <source>
        <strain evidence="1 2">NKW57</strain>
    </source>
</reference>